<keyword evidence="2" id="KW-1185">Reference proteome</keyword>
<organism evidence="1 2">
    <name type="scientific">Linum trigynum</name>
    <dbReference type="NCBI Taxonomy" id="586398"/>
    <lineage>
        <taxon>Eukaryota</taxon>
        <taxon>Viridiplantae</taxon>
        <taxon>Streptophyta</taxon>
        <taxon>Embryophyta</taxon>
        <taxon>Tracheophyta</taxon>
        <taxon>Spermatophyta</taxon>
        <taxon>Magnoliopsida</taxon>
        <taxon>eudicotyledons</taxon>
        <taxon>Gunneridae</taxon>
        <taxon>Pentapetalae</taxon>
        <taxon>rosids</taxon>
        <taxon>fabids</taxon>
        <taxon>Malpighiales</taxon>
        <taxon>Linaceae</taxon>
        <taxon>Linum</taxon>
    </lineage>
</organism>
<name>A0AAV2DF92_9ROSI</name>
<proteinExistence type="predicted"/>
<dbReference type="EMBL" id="OZ034815">
    <property type="protein sequence ID" value="CAL1372531.1"/>
    <property type="molecule type" value="Genomic_DNA"/>
</dbReference>
<sequence length="108" mass="12788">MANRNREVVFSPGSKGTGIHRHPHTALLRRVPLLSPRLLRLLHPQVCRRIDYIFDYDILDAWLVGSVQLEEMQPIQAPFRPGCRRECKKNEELEFRYGKETWINPYFV</sequence>
<evidence type="ECO:0000313" key="2">
    <source>
        <dbReference type="Proteomes" id="UP001497516"/>
    </source>
</evidence>
<reference evidence="1 2" key="1">
    <citation type="submission" date="2024-04" db="EMBL/GenBank/DDBJ databases">
        <authorList>
            <person name="Fracassetti M."/>
        </authorList>
    </citation>
    <scope>NUCLEOTIDE SEQUENCE [LARGE SCALE GENOMIC DNA]</scope>
</reference>
<gene>
    <name evidence="1" type="ORF">LTRI10_LOCUS14532</name>
</gene>
<protein>
    <submittedName>
        <fullName evidence="1">Uncharacterized protein</fullName>
    </submittedName>
</protein>
<evidence type="ECO:0000313" key="1">
    <source>
        <dbReference type="EMBL" id="CAL1372531.1"/>
    </source>
</evidence>
<accession>A0AAV2DF92</accession>
<dbReference type="AlphaFoldDB" id="A0AAV2DF92"/>
<dbReference type="Proteomes" id="UP001497516">
    <property type="component" value="Chromosome 2"/>
</dbReference>